<protein>
    <submittedName>
        <fullName evidence="8">Unannotated protein</fullName>
    </submittedName>
</protein>
<feature type="transmembrane region" description="Helical" evidence="6">
    <location>
        <begin position="51"/>
        <end position="72"/>
    </location>
</feature>
<dbReference type="GO" id="GO:0016020">
    <property type="term" value="C:membrane"/>
    <property type="evidence" value="ECO:0007669"/>
    <property type="project" value="UniProtKB-SubCell"/>
</dbReference>
<feature type="transmembrane region" description="Helical" evidence="6">
    <location>
        <begin position="380"/>
        <end position="402"/>
    </location>
</feature>
<dbReference type="Gene3D" id="1.20.1720.10">
    <property type="entry name" value="Multidrug resistance protein D"/>
    <property type="match status" value="1"/>
</dbReference>
<reference evidence="8" key="1">
    <citation type="submission" date="2020-05" db="EMBL/GenBank/DDBJ databases">
        <authorList>
            <person name="Chiriac C."/>
            <person name="Salcher M."/>
            <person name="Ghai R."/>
            <person name="Kavagutti S V."/>
        </authorList>
    </citation>
    <scope>NUCLEOTIDE SEQUENCE</scope>
</reference>
<evidence type="ECO:0000256" key="3">
    <source>
        <dbReference type="ARBA" id="ARBA00022692"/>
    </source>
</evidence>
<feature type="transmembrane region" description="Helical" evidence="6">
    <location>
        <begin position="115"/>
        <end position="133"/>
    </location>
</feature>
<keyword evidence="4 6" id="KW-1133">Transmembrane helix</keyword>
<feature type="transmembrane region" description="Helical" evidence="6">
    <location>
        <begin position="175"/>
        <end position="199"/>
    </location>
</feature>
<organism evidence="8">
    <name type="scientific">freshwater metagenome</name>
    <dbReference type="NCBI Taxonomy" id="449393"/>
    <lineage>
        <taxon>unclassified sequences</taxon>
        <taxon>metagenomes</taxon>
        <taxon>ecological metagenomes</taxon>
    </lineage>
</organism>
<dbReference type="InterPro" id="IPR050930">
    <property type="entry name" value="MFS_Vesicular_Transporter"/>
</dbReference>
<name>A0A6J6E7K9_9ZZZZ</name>
<gene>
    <name evidence="8" type="ORF">UFOPK1740_00326</name>
</gene>
<dbReference type="InterPro" id="IPR020846">
    <property type="entry name" value="MFS_dom"/>
</dbReference>
<dbReference type="GO" id="GO:0022857">
    <property type="term" value="F:transmembrane transporter activity"/>
    <property type="evidence" value="ECO:0007669"/>
    <property type="project" value="InterPro"/>
</dbReference>
<feature type="transmembrane region" description="Helical" evidence="6">
    <location>
        <begin position="84"/>
        <end position="108"/>
    </location>
</feature>
<comment type="subcellular location">
    <subcellularLocation>
        <location evidence="1">Membrane</location>
        <topology evidence="1">Multi-pass membrane protein</topology>
    </subcellularLocation>
</comment>
<keyword evidence="5 6" id="KW-0472">Membrane</keyword>
<dbReference type="EMBL" id="CAEZTU010000008">
    <property type="protein sequence ID" value="CAB4572392.1"/>
    <property type="molecule type" value="Genomic_DNA"/>
</dbReference>
<keyword evidence="3 6" id="KW-0812">Transmembrane</keyword>
<sequence>MLSPVSSNAAGYLSQFKLLTPVRLELIVTLIQKIGRLIRHNPWLRGLPNEVAVLSLIAFFVAIGFGIVAPAIPVFARSFGVSALAASSVVSVFAFMRFASAPIAGLWVNRFGERIILTVGLLLVSISSFFAGLAEDFTYLLILRGAGGLGSTMFTVSAFTLLLRIVAPDQRGRAAAAFQGGFLVGGLAGPAVGGIVIAISLRAPFFVYSFSLLLAAAASAFFLNAHDKENMEIKERSKVSASLKAFTNALKNKAYSAALSVNLATGFVSFGIRSSIIPLFVVEELKSSPSLIGLGFLATSVTQAIFLSYAGKSTDIKGRRPSMIFGTSVLFISILVLVAFETPSGYLISMAIAGVGAAFMGAAPAAVIGDVTGGKKSGPVVAAFQMTSDFGSIAGPIVAGALVDSLGFGWAFMTGAAVSLVAVFFSVLMPETKPKGEVKS</sequence>
<dbReference type="Pfam" id="PF07690">
    <property type="entry name" value="MFS_1"/>
    <property type="match status" value="1"/>
</dbReference>
<feature type="transmembrane region" description="Helical" evidence="6">
    <location>
        <begin position="139"/>
        <end position="163"/>
    </location>
</feature>
<dbReference type="InterPro" id="IPR011701">
    <property type="entry name" value="MFS"/>
</dbReference>
<evidence type="ECO:0000313" key="8">
    <source>
        <dbReference type="EMBL" id="CAB4572392.1"/>
    </source>
</evidence>
<dbReference type="PRINTS" id="PR01035">
    <property type="entry name" value="TCRTETA"/>
</dbReference>
<feature type="transmembrane region" description="Helical" evidence="6">
    <location>
        <begin position="346"/>
        <end position="368"/>
    </location>
</feature>
<dbReference type="SUPFAM" id="SSF103473">
    <property type="entry name" value="MFS general substrate transporter"/>
    <property type="match status" value="1"/>
</dbReference>
<feature type="transmembrane region" description="Helical" evidence="6">
    <location>
        <begin position="254"/>
        <end position="272"/>
    </location>
</feature>
<dbReference type="Gene3D" id="1.20.1250.20">
    <property type="entry name" value="MFS general substrate transporter like domains"/>
    <property type="match status" value="1"/>
</dbReference>
<dbReference type="PANTHER" id="PTHR23506:SF23">
    <property type="entry name" value="GH10249P"/>
    <property type="match status" value="1"/>
</dbReference>
<evidence type="ECO:0000256" key="6">
    <source>
        <dbReference type="SAM" id="Phobius"/>
    </source>
</evidence>
<dbReference type="InterPro" id="IPR001958">
    <property type="entry name" value="Tet-R_TetA/multi-R_MdtG-like"/>
</dbReference>
<proteinExistence type="predicted"/>
<evidence type="ECO:0000256" key="2">
    <source>
        <dbReference type="ARBA" id="ARBA00022448"/>
    </source>
</evidence>
<dbReference type="AlphaFoldDB" id="A0A6J6E7K9"/>
<keyword evidence="2" id="KW-0813">Transport</keyword>
<feature type="transmembrane region" description="Helical" evidence="6">
    <location>
        <begin position="205"/>
        <end position="225"/>
    </location>
</feature>
<feature type="transmembrane region" description="Helical" evidence="6">
    <location>
        <begin position="408"/>
        <end position="429"/>
    </location>
</feature>
<accession>A0A6J6E7K9</accession>
<evidence type="ECO:0000256" key="4">
    <source>
        <dbReference type="ARBA" id="ARBA00022989"/>
    </source>
</evidence>
<dbReference type="PROSITE" id="PS50850">
    <property type="entry name" value="MFS"/>
    <property type="match status" value="1"/>
</dbReference>
<dbReference type="CDD" id="cd17325">
    <property type="entry name" value="MFS_MdtG_SLC18_like"/>
    <property type="match status" value="1"/>
</dbReference>
<feature type="transmembrane region" description="Helical" evidence="6">
    <location>
        <begin position="292"/>
        <end position="310"/>
    </location>
</feature>
<evidence type="ECO:0000256" key="5">
    <source>
        <dbReference type="ARBA" id="ARBA00023136"/>
    </source>
</evidence>
<dbReference type="InterPro" id="IPR036259">
    <property type="entry name" value="MFS_trans_sf"/>
</dbReference>
<evidence type="ECO:0000259" key="7">
    <source>
        <dbReference type="PROSITE" id="PS50850"/>
    </source>
</evidence>
<evidence type="ECO:0000256" key="1">
    <source>
        <dbReference type="ARBA" id="ARBA00004141"/>
    </source>
</evidence>
<feature type="transmembrane region" description="Helical" evidence="6">
    <location>
        <begin position="322"/>
        <end position="340"/>
    </location>
</feature>
<feature type="domain" description="Major facilitator superfamily (MFS) profile" evidence="7">
    <location>
        <begin position="50"/>
        <end position="434"/>
    </location>
</feature>
<dbReference type="PANTHER" id="PTHR23506">
    <property type="entry name" value="GH10249P"/>
    <property type="match status" value="1"/>
</dbReference>